<feature type="region of interest" description="Disordered" evidence="1">
    <location>
        <begin position="225"/>
        <end position="290"/>
    </location>
</feature>
<dbReference type="EMBL" id="ML211383">
    <property type="protein sequence ID" value="TFK83563.1"/>
    <property type="molecule type" value="Genomic_DNA"/>
</dbReference>
<evidence type="ECO:0000313" key="3">
    <source>
        <dbReference type="Proteomes" id="UP000308197"/>
    </source>
</evidence>
<name>A0A5C3PCH6_9APHY</name>
<keyword evidence="3" id="KW-1185">Reference proteome</keyword>
<protein>
    <submittedName>
        <fullName evidence="2">Uncharacterized protein</fullName>
    </submittedName>
</protein>
<dbReference type="Proteomes" id="UP000308197">
    <property type="component" value="Unassembled WGS sequence"/>
</dbReference>
<reference evidence="2 3" key="1">
    <citation type="journal article" date="2019" name="Nat. Ecol. Evol.">
        <title>Megaphylogeny resolves global patterns of mushroom evolution.</title>
        <authorList>
            <person name="Varga T."/>
            <person name="Krizsan K."/>
            <person name="Foldi C."/>
            <person name="Dima B."/>
            <person name="Sanchez-Garcia M."/>
            <person name="Sanchez-Ramirez S."/>
            <person name="Szollosi G.J."/>
            <person name="Szarkandi J.G."/>
            <person name="Papp V."/>
            <person name="Albert L."/>
            <person name="Andreopoulos W."/>
            <person name="Angelini C."/>
            <person name="Antonin V."/>
            <person name="Barry K.W."/>
            <person name="Bougher N.L."/>
            <person name="Buchanan P."/>
            <person name="Buyck B."/>
            <person name="Bense V."/>
            <person name="Catcheside P."/>
            <person name="Chovatia M."/>
            <person name="Cooper J."/>
            <person name="Damon W."/>
            <person name="Desjardin D."/>
            <person name="Finy P."/>
            <person name="Geml J."/>
            <person name="Haridas S."/>
            <person name="Hughes K."/>
            <person name="Justo A."/>
            <person name="Karasinski D."/>
            <person name="Kautmanova I."/>
            <person name="Kiss B."/>
            <person name="Kocsube S."/>
            <person name="Kotiranta H."/>
            <person name="LaButti K.M."/>
            <person name="Lechner B.E."/>
            <person name="Liimatainen K."/>
            <person name="Lipzen A."/>
            <person name="Lukacs Z."/>
            <person name="Mihaltcheva S."/>
            <person name="Morgado L.N."/>
            <person name="Niskanen T."/>
            <person name="Noordeloos M.E."/>
            <person name="Ohm R.A."/>
            <person name="Ortiz-Santana B."/>
            <person name="Ovrebo C."/>
            <person name="Racz N."/>
            <person name="Riley R."/>
            <person name="Savchenko A."/>
            <person name="Shiryaev A."/>
            <person name="Soop K."/>
            <person name="Spirin V."/>
            <person name="Szebenyi C."/>
            <person name="Tomsovsky M."/>
            <person name="Tulloss R.E."/>
            <person name="Uehling J."/>
            <person name="Grigoriev I.V."/>
            <person name="Vagvolgyi C."/>
            <person name="Papp T."/>
            <person name="Martin F.M."/>
            <person name="Miettinen O."/>
            <person name="Hibbett D.S."/>
            <person name="Nagy L.G."/>
        </authorList>
    </citation>
    <scope>NUCLEOTIDE SEQUENCE [LARGE SCALE GENOMIC DNA]</scope>
    <source>
        <strain evidence="2 3">HHB13444</strain>
    </source>
</reference>
<sequence length="290" mass="32028">MGDFTIIHRKPRQLPVSVTQRPPLADRPSCEIIVAPWTFHSLLDQGFRLYLLNVPSTSRESTVALPESVFAPITEPPHFKLSQLTGSFAVVLTHQTSRDTISILLKPCPGLSHSAQSSESDSDAFHIYATWTSSQTPGTHEGEEQPETLPHAVPLSRALETYRLSQRASELCPGSLESGRCTVKTTLTDTSFRESPWVMFTSSRCIARGDIDTYSLEIRVRRKTEDELAEARTHDTPSETPPPQSQRESKPEERHGQPADAAGASNQVVSTDDAQPRAGREDVEEAEGTR</sequence>
<evidence type="ECO:0000313" key="2">
    <source>
        <dbReference type="EMBL" id="TFK83563.1"/>
    </source>
</evidence>
<accession>A0A5C3PCH6</accession>
<feature type="compositionally biased region" description="Polar residues" evidence="1">
    <location>
        <begin position="264"/>
        <end position="273"/>
    </location>
</feature>
<evidence type="ECO:0000256" key="1">
    <source>
        <dbReference type="SAM" id="MobiDB-lite"/>
    </source>
</evidence>
<feature type="compositionally biased region" description="Basic and acidic residues" evidence="1">
    <location>
        <begin position="247"/>
        <end position="257"/>
    </location>
</feature>
<gene>
    <name evidence="2" type="ORF">K466DRAFT_655151</name>
</gene>
<dbReference type="AlphaFoldDB" id="A0A5C3PCH6"/>
<dbReference type="InParanoid" id="A0A5C3PCH6"/>
<proteinExistence type="predicted"/>
<feature type="compositionally biased region" description="Basic and acidic residues" evidence="1">
    <location>
        <begin position="274"/>
        <end position="290"/>
    </location>
</feature>
<organism evidence="2 3">
    <name type="scientific">Polyporus arcularius HHB13444</name>
    <dbReference type="NCBI Taxonomy" id="1314778"/>
    <lineage>
        <taxon>Eukaryota</taxon>
        <taxon>Fungi</taxon>
        <taxon>Dikarya</taxon>
        <taxon>Basidiomycota</taxon>
        <taxon>Agaricomycotina</taxon>
        <taxon>Agaricomycetes</taxon>
        <taxon>Polyporales</taxon>
        <taxon>Polyporaceae</taxon>
        <taxon>Polyporus</taxon>
    </lineage>
</organism>
<feature type="compositionally biased region" description="Basic and acidic residues" evidence="1">
    <location>
        <begin position="225"/>
        <end position="237"/>
    </location>
</feature>